<keyword evidence="2" id="KW-0472">Membrane</keyword>
<keyword evidence="2" id="KW-0812">Transmembrane</keyword>
<dbReference type="EnsemblMetazoa" id="Aqu2.1.27965_001">
    <property type="protein sequence ID" value="Aqu2.1.27965_001"/>
    <property type="gene ID" value="Aqu2.1.27965"/>
</dbReference>
<evidence type="ECO:0000259" key="3">
    <source>
        <dbReference type="PROSITE" id="PS50837"/>
    </source>
</evidence>
<keyword evidence="2" id="KW-1133">Transmembrane helix</keyword>
<feature type="transmembrane region" description="Helical" evidence="2">
    <location>
        <begin position="53"/>
        <end position="73"/>
    </location>
</feature>
<proteinExistence type="predicted"/>
<dbReference type="Pfam" id="PF05729">
    <property type="entry name" value="NACHT"/>
    <property type="match status" value="1"/>
</dbReference>
<dbReference type="Pfam" id="PF06337">
    <property type="entry name" value="DUSP"/>
    <property type="match status" value="1"/>
</dbReference>
<evidence type="ECO:0000259" key="4">
    <source>
        <dbReference type="PROSITE" id="PS51283"/>
    </source>
</evidence>
<dbReference type="PROSITE" id="PS50837">
    <property type="entry name" value="NACHT"/>
    <property type="match status" value="1"/>
</dbReference>
<evidence type="ECO:0000313" key="5">
    <source>
        <dbReference type="EnsemblMetazoa" id="Aqu2.1.27965_001"/>
    </source>
</evidence>
<evidence type="ECO:0000256" key="2">
    <source>
        <dbReference type="SAM" id="Phobius"/>
    </source>
</evidence>
<name>A0A1X7UJ12_AMPQE</name>
<sequence length="1512" mass="171673">MIDVSQWRASIGLWNYCQAASSRPANGRHSHSFKAAVDSKSGSTTSGEKTSKLLAALSLIALLLLLFLSLSLLRHILMIPPTGNCYQVQCTTGVTVTDTNYLQSVVLPGGSSSNLIYNDLYLIVCLRKLLLLSGDVERNPGPIVIDDRPDISQLLQWLEPLVDWQSFGLLLPGITQQDITTIEQIDTEHQKLALVTKWLNVDPTATWRDVLNALTKREEINLLQTINDQLQVHQCTGGNNDTSPTSTVPVVSTVSSSVSVINKPVTSTTSGNDPMDILRTHSSKLTDAVSCNLLKITNELYASRLIPELIKQEMLVAAVDDYTKSSKLVNIIERQLKSSLNPEQYLIDICHVLINQQHRTLTDIATSILQQLGQSIPDNVSSHTVLPSSVDDDAPVTDIRSQSDVSVAKPISSVPNDVEEYADNWGQYYKHKPTVLPFPVDDVSITPATKETLATAPITGNVASASTWENIHDKLRTTFGRLPYNVQGYAENMRQHYKNQPTVATDWPPRIGKDFFGRLALVEKQDSSTQAESAWHLLRGQVDEIIELIENKEISVEDVLQPTYDFLSLRVVIDGPPGIGKTTLCRKLLNLWSNGTLVPQQYDLVLYCPLRNSKIATATTLADLFEYRRYELPTVAEWFEKRNGEGLLIIFDGWDELSEQLRQSSLAASIIHRKQLDQSSVIVTSRSYASSSLLKMDTLSKHIQVIGFSKEEISTVIIQTLQKDTKLAQELIDKNTEKRLTFSRGRLLSYKCYKSHFTTTQSSKDSQLAVKLINDLKVRGDVRSLCYMPLVCSMVILVYCKEGGHLPTTLTQLYENFILQTIRRHVEIKPRLDINPHTLGSLSLLPSQLAKPLQEMCQLAYTNLANTRMAFSSHELQSLSEAVKEDYLGLITKFIEYDEEKYQFLHLSIQEFLAAWWIAKHEKKTEETFKDHFNDDHFRMCLRFMAGLTHLEHESYQQYFNIQQLDLQCKRKPLFGFETCHLSYFYQNPEIRKKEKDCNMPESSELVTDIEAAGPPSPYPLSKGGILMILEKLNEKEKQTQEAIEKRTKNHHVITPGNVDECGKDVTQLKAQVSSGLEKIAKRDKIIITQVQRIAELEREVSVTDAVVKALEDIKKEKEAEINSITLAYKKEKNKKVRELNHIKALRDAKETIKNLQNEMAGIREEQSRNEAIMFNQQAQLESCQQSLETARAANNKSLQSRLDELQRLHESILNERDELNDKYQSDISALTEINNVHMLQRRAQDLKCDDLVLENKMLNDDLVSLKAALDDTMFRIKEQQKVIDELLCSQEKKLPTIRNVIGTPLHQQKKIFDSLMKQKLVKDDIWCLVSCHWFEKWTKFIDIALKAGTDGCNKSSHPGPVTNFTLIKFINFQAPKLKKDLSESLDYKLIPEIGWDLLIQWYGISEKSMRLSRKVIKVQKHAIGKLMIEVYPVTVLVQLIFPESPDVDRIHYEVSRDDTVAFVIEKLRELLQVSAVNETHLWLQHLDKKVLLQETDTMGDNRSLSSVEDND</sequence>
<dbReference type="OrthoDB" id="120976at2759"/>
<protein>
    <recommendedName>
        <fullName evidence="6">NACHT domain-containing protein</fullName>
    </recommendedName>
</protein>
<dbReference type="SUPFAM" id="SSF52540">
    <property type="entry name" value="P-loop containing nucleoside triphosphate hydrolases"/>
    <property type="match status" value="1"/>
</dbReference>
<reference evidence="5" key="1">
    <citation type="submission" date="2017-05" db="UniProtKB">
        <authorList>
            <consortium name="EnsemblMetazoa"/>
        </authorList>
    </citation>
    <scope>IDENTIFICATION</scope>
</reference>
<dbReference type="PANTHER" id="PTHR46844">
    <property type="entry name" value="SLR5058 PROTEIN"/>
    <property type="match status" value="1"/>
</dbReference>
<accession>A0A1X7UJ12</accession>
<dbReference type="Gene3D" id="3.30.2230.10">
    <property type="entry name" value="DUSP-like"/>
    <property type="match status" value="1"/>
</dbReference>
<dbReference type="SUPFAM" id="SSF143791">
    <property type="entry name" value="DUSP-like"/>
    <property type="match status" value="1"/>
</dbReference>
<dbReference type="InParanoid" id="A0A1X7UJ12"/>
<dbReference type="InterPro" id="IPR027417">
    <property type="entry name" value="P-loop_NTPase"/>
</dbReference>
<feature type="domain" description="NACHT" evidence="3">
    <location>
        <begin position="569"/>
        <end position="689"/>
    </location>
</feature>
<organism evidence="5">
    <name type="scientific">Amphimedon queenslandica</name>
    <name type="common">Sponge</name>
    <dbReference type="NCBI Taxonomy" id="400682"/>
    <lineage>
        <taxon>Eukaryota</taxon>
        <taxon>Metazoa</taxon>
        <taxon>Porifera</taxon>
        <taxon>Demospongiae</taxon>
        <taxon>Heteroscleromorpha</taxon>
        <taxon>Haplosclerida</taxon>
        <taxon>Niphatidae</taxon>
        <taxon>Amphimedon</taxon>
    </lineage>
</organism>
<dbReference type="InterPro" id="IPR006615">
    <property type="entry name" value="Pept_C19_DUSP"/>
</dbReference>
<feature type="coiled-coil region" evidence="1">
    <location>
        <begin position="1094"/>
        <end position="1223"/>
    </location>
</feature>
<feature type="domain" description="DUSP" evidence="4">
    <location>
        <begin position="1304"/>
        <end position="1417"/>
    </location>
</feature>
<dbReference type="GO" id="GO:0004843">
    <property type="term" value="F:cysteine-type deubiquitinase activity"/>
    <property type="evidence" value="ECO:0007669"/>
    <property type="project" value="InterPro"/>
</dbReference>
<evidence type="ECO:0008006" key="6">
    <source>
        <dbReference type="Google" id="ProtNLM"/>
    </source>
</evidence>
<dbReference type="InterPro" id="IPR035927">
    <property type="entry name" value="DUSP-like_sf"/>
</dbReference>
<evidence type="ECO:0000256" key="1">
    <source>
        <dbReference type="SAM" id="Coils"/>
    </source>
</evidence>
<keyword evidence="1" id="KW-0175">Coiled coil</keyword>
<dbReference type="PROSITE" id="PS51283">
    <property type="entry name" value="DUSP"/>
    <property type="match status" value="1"/>
</dbReference>
<dbReference type="Gene3D" id="3.40.50.300">
    <property type="entry name" value="P-loop containing nucleotide triphosphate hydrolases"/>
    <property type="match status" value="1"/>
</dbReference>
<dbReference type="SMART" id="SM00695">
    <property type="entry name" value="DUSP"/>
    <property type="match status" value="1"/>
</dbReference>
<dbReference type="PANTHER" id="PTHR46844:SF1">
    <property type="entry name" value="SLR5058 PROTEIN"/>
    <property type="match status" value="1"/>
</dbReference>
<dbReference type="InterPro" id="IPR007111">
    <property type="entry name" value="NACHT_NTPase"/>
</dbReference>
<dbReference type="STRING" id="400682.A0A1X7UJ12"/>